<dbReference type="InterPro" id="IPR036691">
    <property type="entry name" value="Endo/exonu/phosph_ase_sf"/>
</dbReference>
<organism evidence="3 4">
    <name type="scientific">Spirosoma utsteinense</name>
    <dbReference type="NCBI Taxonomy" id="2585773"/>
    <lineage>
        <taxon>Bacteria</taxon>
        <taxon>Pseudomonadati</taxon>
        <taxon>Bacteroidota</taxon>
        <taxon>Cytophagia</taxon>
        <taxon>Cytophagales</taxon>
        <taxon>Cytophagaceae</taxon>
        <taxon>Spirosoma</taxon>
    </lineage>
</organism>
<dbReference type="Gene3D" id="3.60.10.10">
    <property type="entry name" value="Endonuclease/exonuclease/phosphatase"/>
    <property type="match status" value="1"/>
</dbReference>
<dbReference type="Gene3D" id="2.60.40.10">
    <property type="entry name" value="Immunoglobulins"/>
    <property type="match status" value="2"/>
</dbReference>
<sequence>MNQQLRKTIKLGAWLMALLCAHSGWAQLLTDDFTATTLPYSLTAQGGWAAHSGAGTNTIQATAPGLTYSGIATAGGSVGLTTAGEDVNRQFTQQTSGSVYASFLINVAAAQATGDYFLHLGPSTIGTTFIGRVFVKSTTGGFLLGLSKGTDAAGPVYSTTVYSLNTTYLVVLKYTFVAGATNDLVDLFIQPTPGQAEPTPSVSTTSVVADLANAGSIALRQGTAANAPTLRVDKLQIGTSWSSVTSASTPVAALSTSTTALTGFVAGQGTVSNTQTYTLTGSDLSADPVSVSATAGIELSTDNSSFTPMLSLPTSASALSQVIYARLTAATPTGAFSGTITHTANATLVAPVTVSGQINAPNAPVLTAAPTTLTGYTTAEGTPSAVQAYTLTAANLTDGISVSASTGVDVSQTPGSGFGATLTLPSSTTSAVVYARLSGTAGGAVSGTITNRSGSLTAVVTVSGTVSTTGATPISTARVGIGQSFTVAGRVTVTNQLGARQLYIQDATGGIVIYSGPSGTDLSGLVQLGDSVRASGPVSVFSGYTEITASVNTFTVVTGVANRMVMPVAITPDQLPAYQGRLVSVADATITPATPTFTGGTSYTITAGGQSGTLRISANSPLAGAGRPTNPVSVTGIADRFVSGATTPGTNGLQLQPRILADVPGTTPASDLTCTVGSSPALGSDKTLDIVAWNFEFFGADAGTISCPSGTTLTYDNFGPTNELLQQTNATTVLTKLNADIIAAEEISDINRLDAAVKAMPGSYSYVCSDKFSYYFQNECDQTPSGGTVFGPTRLAQKVCVIYNTATVTPVLAETKALLADKYNYPSDNNWSSGRLPFLFVANVTIDGKTEKIHVVALHAKSGSATADYNRRKQDIIDLKAELDTRYADAKVVILGDYNDKLNGSIATGKESSYQSFVTDVTNYSAITLPLENQGCSTFNSSASFIDHIIASSELAKAYVSNSAYVLQPFSIPNYGNTTSDHNPVVARFDLSQFVAPVTALTLVASATPASILTTGTTTLSATVSGGTMPYTYTFTGPGSITATGNTAVVSGLTTGVQTFTVVAQDATAPTSQTVSGTVSVTVTEAVAAPFSITGVTAVSCVTLSVGQRQVSFTPRYTGLSGQPISFSVVNELSPTTATGPYTLTLYTDNPTITLKATQTGTAGEASFTYNWLAACNGGGTPPVNQAPVVAAGIPAQSATVGQAFTYVIAANAFSDPNGDALTYSVSGLPAGLSFTAPATISGTPSVSGVSTVTVRATDPGSLSVSTSFVLTVSSAGTTAPFSITGVTTVSCVTITAGQRQVSFTPRYAGLSGAAVTFSVANELSPTTAAGPYTLNLYTDNPSITLKATQTGTVGEASFVYNWLAACNGGGTPPVNQAPIVAAGIPAQSATVGQAFTYMIPANAFSDPNGDALTYSVSGLPAGLSFTAPATISGTPSVSGVSTVTVKATDPGSLSVSTSFVLTVSSASVVVPGGPFSITGVMTVSCVTVTAGQRQVSFTPRYAGLSGQPISFSVVNELSPTTAAGPYTLNLYTDNPSITLKATQTGTAGEASFTYNWLTACAGGSGRLGARPSVESELDVRVLGNPAQNGYVTIEVRGAAGQSLDLSLTNGNGQAISSQQIRQAASVEHHTFAIGRQSVGLLLLRVSIPGQSKTVKVINGN</sequence>
<dbReference type="RefSeq" id="WP_186739935.1">
    <property type="nucleotide sequence ID" value="NZ_VFIA01000034.1"/>
</dbReference>
<feature type="domain" description="Dystroglycan-type cadherin-like" evidence="2">
    <location>
        <begin position="1380"/>
        <end position="1471"/>
    </location>
</feature>
<dbReference type="InterPro" id="IPR013783">
    <property type="entry name" value="Ig-like_fold"/>
</dbReference>
<feature type="domain" description="Dystroglycan-type cadherin-like" evidence="2">
    <location>
        <begin position="1189"/>
        <end position="1280"/>
    </location>
</feature>
<feature type="signal peptide" evidence="1">
    <location>
        <begin position="1"/>
        <end position="26"/>
    </location>
</feature>
<name>A0ABR6WBN8_9BACT</name>
<dbReference type="InterPro" id="IPR005135">
    <property type="entry name" value="Endo/exonuclease/phosphatase"/>
</dbReference>
<evidence type="ECO:0000313" key="4">
    <source>
        <dbReference type="Proteomes" id="UP000700732"/>
    </source>
</evidence>
<gene>
    <name evidence="3" type="ORF">FH603_4507</name>
</gene>
<accession>A0ABR6WBN8</accession>
<evidence type="ECO:0000313" key="3">
    <source>
        <dbReference type="EMBL" id="MBC3793980.1"/>
    </source>
</evidence>
<proteinExistence type="predicted"/>
<dbReference type="SUPFAM" id="SSF49313">
    <property type="entry name" value="Cadherin-like"/>
    <property type="match status" value="2"/>
</dbReference>
<dbReference type="InterPro" id="IPR006644">
    <property type="entry name" value="Cadg"/>
</dbReference>
<dbReference type="InterPro" id="IPR015919">
    <property type="entry name" value="Cadherin-like_sf"/>
</dbReference>
<dbReference type="Proteomes" id="UP000700732">
    <property type="component" value="Unassembled WGS sequence"/>
</dbReference>
<keyword evidence="1" id="KW-0732">Signal</keyword>
<dbReference type="EMBL" id="VFIA01000034">
    <property type="protein sequence ID" value="MBC3793980.1"/>
    <property type="molecule type" value="Genomic_DNA"/>
</dbReference>
<keyword evidence="4" id="KW-1185">Reference proteome</keyword>
<reference evidence="3 4" key="1">
    <citation type="submission" date="2019-06" db="EMBL/GenBank/DDBJ databases">
        <title>Spirosoma utsteinense sp. nov. isolated from Antarctic ice-free soils.</title>
        <authorList>
            <person name="Tahon G."/>
        </authorList>
    </citation>
    <scope>NUCLEOTIDE SEQUENCE [LARGE SCALE GENOMIC DNA]</scope>
    <source>
        <strain evidence="3 4">LMG 31447</strain>
    </source>
</reference>
<comment type="caution">
    <text evidence="3">The sequence shown here is derived from an EMBL/GenBank/DDBJ whole genome shotgun (WGS) entry which is preliminary data.</text>
</comment>
<dbReference type="Pfam" id="PF03372">
    <property type="entry name" value="Exo_endo_phos"/>
    <property type="match status" value="1"/>
</dbReference>
<feature type="chain" id="PRO_5045878099" description="Dystroglycan-type cadherin-like domain-containing protein" evidence="1">
    <location>
        <begin position="27"/>
        <end position="1661"/>
    </location>
</feature>
<evidence type="ECO:0000259" key="2">
    <source>
        <dbReference type="SMART" id="SM00736"/>
    </source>
</evidence>
<evidence type="ECO:0000256" key="1">
    <source>
        <dbReference type="SAM" id="SignalP"/>
    </source>
</evidence>
<dbReference type="Pfam" id="PF05345">
    <property type="entry name" value="He_PIG"/>
    <property type="match status" value="2"/>
</dbReference>
<dbReference type="SUPFAM" id="SSF56219">
    <property type="entry name" value="DNase I-like"/>
    <property type="match status" value="1"/>
</dbReference>
<dbReference type="SMART" id="SM00736">
    <property type="entry name" value="CADG"/>
    <property type="match status" value="2"/>
</dbReference>
<protein>
    <recommendedName>
        <fullName evidence="2">Dystroglycan-type cadherin-like domain-containing protein</fullName>
    </recommendedName>
</protein>